<dbReference type="EMBL" id="CP003060">
    <property type="protein sequence ID" value="AEP30911.1"/>
    <property type="molecule type" value="Genomic_DNA"/>
</dbReference>
<proteinExistence type="predicted"/>
<dbReference type="Proteomes" id="UP000009282">
    <property type="component" value="Chromosome"/>
</dbReference>
<name>G4QMF9_GLANF</name>
<keyword evidence="1" id="KW-0732">Signal</keyword>
<dbReference type="AlphaFoldDB" id="G4QMF9"/>
<evidence type="ECO:0000313" key="3">
    <source>
        <dbReference type="Proteomes" id="UP000009282"/>
    </source>
</evidence>
<evidence type="ECO:0008006" key="4">
    <source>
        <dbReference type="Google" id="ProtNLM"/>
    </source>
</evidence>
<dbReference type="RefSeq" id="WP_014109784.1">
    <property type="nucleotide sequence ID" value="NC_016041.1"/>
</dbReference>
<dbReference type="HOGENOM" id="CLU_143300_0_0_6"/>
<feature type="chain" id="PRO_5003467385" description="Exonuclease III" evidence="1">
    <location>
        <begin position="22"/>
        <end position="151"/>
    </location>
</feature>
<dbReference type="eggNOG" id="ENOG502ZCJZ">
    <property type="taxonomic scope" value="Bacteria"/>
</dbReference>
<feature type="signal peptide" evidence="1">
    <location>
        <begin position="1"/>
        <end position="21"/>
    </location>
</feature>
<gene>
    <name evidence="2" type="ordered locus">GNIT_2814</name>
</gene>
<accession>G4QMF9</accession>
<organism evidence="2 3">
    <name type="scientific">Glaciecola nitratireducens (strain JCM 12485 / KCTC 12276 / FR1064)</name>
    <dbReference type="NCBI Taxonomy" id="1085623"/>
    <lineage>
        <taxon>Bacteria</taxon>
        <taxon>Pseudomonadati</taxon>
        <taxon>Pseudomonadota</taxon>
        <taxon>Gammaproteobacteria</taxon>
        <taxon>Alteromonadales</taxon>
        <taxon>Alteromonadaceae</taxon>
        <taxon>Brumicola</taxon>
    </lineage>
</organism>
<evidence type="ECO:0000256" key="1">
    <source>
        <dbReference type="SAM" id="SignalP"/>
    </source>
</evidence>
<sequence length="151" mass="16698">MKTLLTTLAIATITFTTSVSAKNVQFRQGDDTFETKVCYTAATEGLTAAQELVKASDKNFKRFTTLLTCNGKSLVQAARTFNQANEEQTQATRKIRFVTDEALESQVCLDAVMIGVDAALEKHDIQDDNIICNNRDIKIFAKKFSGKSFSL</sequence>
<reference evidence="2 3" key="1">
    <citation type="journal article" date="2011" name="J. Bacteriol.">
        <title>Complete genome sequence of seawater bacterium Glaciecola nitratireducens FR1064T.</title>
        <authorList>
            <person name="Bian F."/>
            <person name="Qin Q.L."/>
            <person name="Xie B.B."/>
            <person name="Shu Y.L."/>
            <person name="Zhang X.Y."/>
            <person name="Yu Y."/>
            <person name="Chen B."/>
            <person name="Chen X.L."/>
            <person name="Zhou B.C."/>
            <person name="Zhang Y.Z."/>
        </authorList>
    </citation>
    <scope>NUCLEOTIDE SEQUENCE [LARGE SCALE GENOMIC DNA]</scope>
    <source>
        <strain evidence="3">JCM 12485 / KCTC 12276 / FR1064</strain>
    </source>
</reference>
<protein>
    <recommendedName>
        <fullName evidence="4">Exonuclease III</fullName>
    </recommendedName>
</protein>
<keyword evidence="3" id="KW-1185">Reference proteome</keyword>
<evidence type="ECO:0000313" key="2">
    <source>
        <dbReference type="EMBL" id="AEP30911.1"/>
    </source>
</evidence>
<dbReference type="KEGG" id="gni:GNIT_2814"/>
<dbReference type="OrthoDB" id="6322294at2"/>